<evidence type="ECO:0000256" key="5">
    <source>
        <dbReference type="SAM" id="MobiDB-lite"/>
    </source>
</evidence>
<keyword evidence="8" id="KW-1185">Reference proteome</keyword>
<feature type="compositionally biased region" description="Polar residues" evidence="5">
    <location>
        <begin position="150"/>
        <end position="168"/>
    </location>
</feature>
<feature type="compositionally biased region" description="Low complexity" evidence="5">
    <location>
        <begin position="1"/>
        <end position="35"/>
    </location>
</feature>
<feature type="transmembrane region" description="Helical" evidence="6">
    <location>
        <begin position="561"/>
        <end position="580"/>
    </location>
</feature>
<feature type="region of interest" description="Disordered" evidence="5">
    <location>
        <begin position="404"/>
        <end position="457"/>
    </location>
</feature>
<dbReference type="EMBL" id="JAPDMZ010000195">
    <property type="protein sequence ID" value="KAK0546368.1"/>
    <property type="molecule type" value="Genomic_DNA"/>
</dbReference>
<feature type="transmembrane region" description="Helical" evidence="6">
    <location>
        <begin position="532"/>
        <end position="554"/>
    </location>
</feature>
<evidence type="ECO:0000256" key="3">
    <source>
        <dbReference type="ARBA" id="ARBA00022989"/>
    </source>
</evidence>
<keyword evidence="2 6" id="KW-0812">Transmembrane</keyword>
<evidence type="ECO:0000313" key="8">
    <source>
        <dbReference type="Proteomes" id="UP001176517"/>
    </source>
</evidence>
<dbReference type="InterPro" id="IPR018499">
    <property type="entry name" value="Tetraspanin/Peripherin"/>
</dbReference>
<keyword evidence="3 6" id="KW-1133">Transmembrane helix</keyword>
<dbReference type="AlphaFoldDB" id="A0AAN6JQ20"/>
<feature type="compositionally biased region" description="Basic and acidic residues" evidence="5">
    <location>
        <begin position="405"/>
        <end position="429"/>
    </location>
</feature>
<evidence type="ECO:0008006" key="9">
    <source>
        <dbReference type="Google" id="ProtNLM"/>
    </source>
</evidence>
<feature type="compositionally biased region" description="Basic residues" evidence="5">
    <location>
        <begin position="361"/>
        <end position="370"/>
    </location>
</feature>
<feature type="compositionally biased region" description="Polar residues" evidence="5">
    <location>
        <begin position="75"/>
        <end position="99"/>
    </location>
</feature>
<dbReference type="Proteomes" id="UP001176517">
    <property type="component" value="Unassembled WGS sequence"/>
</dbReference>
<feature type="compositionally biased region" description="Acidic residues" evidence="5">
    <location>
        <begin position="189"/>
        <end position="202"/>
    </location>
</feature>
<feature type="region of interest" description="Disordered" evidence="5">
    <location>
        <begin position="785"/>
        <end position="848"/>
    </location>
</feature>
<evidence type="ECO:0000256" key="2">
    <source>
        <dbReference type="ARBA" id="ARBA00022692"/>
    </source>
</evidence>
<dbReference type="GO" id="GO:0016020">
    <property type="term" value="C:membrane"/>
    <property type="evidence" value="ECO:0007669"/>
    <property type="project" value="UniProtKB-SubCell"/>
</dbReference>
<reference evidence="7" key="1">
    <citation type="journal article" date="2023" name="PhytoFront">
        <title>Draft Genome Resources of Seven Strains of Tilletia horrida, Causal Agent of Kernel Smut of Rice.</title>
        <authorList>
            <person name="Khanal S."/>
            <person name="Antony Babu S."/>
            <person name="Zhou X.G."/>
        </authorList>
    </citation>
    <scope>NUCLEOTIDE SEQUENCE</scope>
    <source>
        <strain evidence="7">TX6</strain>
    </source>
</reference>
<feature type="compositionally biased region" description="Polar residues" evidence="5">
    <location>
        <begin position="824"/>
        <end position="834"/>
    </location>
</feature>
<accession>A0AAN6JQ20</accession>
<feature type="compositionally biased region" description="Polar residues" evidence="5">
    <location>
        <begin position="431"/>
        <end position="442"/>
    </location>
</feature>
<evidence type="ECO:0000256" key="6">
    <source>
        <dbReference type="SAM" id="Phobius"/>
    </source>
</evidence>
<feature type="region of interest" description="Disordered" evidence="5">
    <location>
        <begin position="1"/>
        <end position="112"/>
    </location>
</feature>
<sequence length="848" mass="92978">MPPSSRQPASAQQLQQQQQQQQQRAPRNTSSSANNSRDDSASSDADQYFPPPPPIPQSGSYSRPASRASMAETFRTATPHSFDQRRPSITPNLSQQQRAASPLIFDDQHQNHIRTASPSLALNYVPGKFSTRVFQPDRSHSPAAGGLFASRSTSRLRPLPTSGSNSHLSPPYAIALGHSSRSNSGNNTDVDEEEEEEQEAEEQERLGAITPFTTAVRQAAASNPAQAPRLRHSIKRGAGRSAWGPDGAGNRALGAGDYEDDDGVDLSRTASQRLGLRRRHSANRKGAVGGSTSSHRSRRIVEAPGEADRRRTSMLHSNLGHFEEIEDDVDDNSDLDSEIDEHGLRPSQANGQGASNVGKSMHGKQKRTRSMRRDPNDAPLPSSSAQQNAGGGWASGRMGYLLGFHDGDDDRTQLGHGRPSEYGHGDETMGLRQQNQPQSAQHSRMDSAGRPRPKRRRRARWNPFKWAMVIANLVLTVYAMAALFATLLTWANIFENAATVRVGNRTELICEYLAPSIFVLDLTEATLDFDDIVGTVAAGLCFAAAVIGWCGILLNNRAFLSIYTIVLWIAFIFIMAPGYITFKRRTFNLEGKINQQWSRRLSVSDRLVIQDELNCCGYYSPFVLASASGRCYARSMLPGCKGRYLRFQRTALEYFYICAFGIVGPHLLIITVALLCSNHVTYRFGKGLTPEEYRLDEVTTELIKDQLLKTQREQNLPQQTFSPGLSEKSGFQNSDSLRPPAVQYREASYDPSSGKSGRGTDEAGSSTLAHHEQANAAHIDMLAKDDHSRASGSGNGSADGSGRRHGGTGRRGEEHELQEMNVRGGSNTTYNTAGGRSEEEEGPVFYAQ</sequence>
<dbReference type="Pfam" id="PF00335">
    <property type="entry name" value="Tetraspanin"/>
    <property type="match status" value="1"/>
</dbReference>
<feature type="transmembrane region" description="Helical" evidence="6">
    <location>
        <begin position="464"/>
        <end position="491"/>
    </location>
</feature>
<comment type="caution">
    <text evidence="7">The sequence shown here is derived from an EMBL/GenBank/DDBJ whole genome shotgun (WGS) entry which is preliminary data.</text>
</comment>
<feature type="compositionally biased region" description="Acidic residues" evidence="5">
    <location>
        <begin position="324"/>
        <end position="339"/>
    </location>
</feature>
<feature type="transmembrane region" description="Helical" evidence="6">
    <location>
        <begin position="654"/>
        <end position="676"/>
    </location>
</feature>
<keyword evidence="4 6" id="KW-0472">Membrane</keyword>
<protein>
    <recommendedName>
        <fullName evidence="9">Tetraspanin Tsp2</fullName>
    </recommendedName>
</protein>
<feature type="compositionally biased region" description="Polar residues" evidence="5">
    <location>
        <begin position="347"/>
        <end position="358"/>
    </location>
</feature>
<gene>
    <name evidence="7" type="ORF">OC846_005301</name>
</gene>
<feature type="compositionally biased region" description="Polar residues" evidence="5">
    <location>
        <begin position="179"/>
        <end position="188"/>
    </location>
</feature>
<comment type="subcellular location">
    <subcellularLocation>
        <location evidence="1">Membrane</location>
        <topology evidence="1">Multi-pass membrane protein</topology>
    </subcellularLocation>
</comment>
<feature type="region of interest" description="Disordered" evidence="5">
    <location>
        <begin position="236"/>
        <end position="392"/>
    </location>
</feature>
<organism evidence="7 8">
    <name type="scientific">Tilletia horrida</name>
    <dbReference type="NCBI Taxonomy" id="155126"/>
    <lineage>
        <taxon>Eukaryota</taxon>
        <taxon>Fungi</taxon>
        <taxon>Dikarya</taxon>
        <taxon>Basidiomycota</taxon>
        <taxon>Ustilaginomycotina</taxon>
        <taxon>Exobasidiomycetes</taxon>
        <taxon>Tilletiales</taxon>
        <taxon>Tilletiaceae</taxon>
        <taxon>Tilletia</taxon>
    </lineage>
</organism>
<evidence type="ECO:0000256" key="4">
    <source>
        <dbReference type="ARBA" id="ARBA00023136"/>
    </source>
</evidence>
<evidence type="ECO:0000313" key="7">
    <source>
        <dbReference type="EMBL" id="KAK0546368.1"/>
    </source>
</evidence>
<evidence type="ECO:0000256" key="1">
    <source>
        <dbReference type="ARBA" id="ARBA00004141"/>
    </source>
</evidence>
<feature type="compositionally biased region" description="Polar residues" evidence="5">
    <location>
        <begin position="714"/>
        <end position="736"/>
    </location>
</feature>
<feature type="region of interest" description="Disordered" evidence="5">
    <location>
        <begin position="133"/>
        <end position="204"/>
    </location>
</feature>
<feature type="region of interest" description="Disordered" evidence="5">
    <location>
        <begin position="714"/>
        <end position="768"/>
    </location>
</feature>
<name>A0AAN6JQ20_9BASI</name>
<proteinExistence type="predicted"/>